<name>A0ABQ1VT25_9BACL</name>
<feature type="domain" description="SLH" evidence="3">
    <location>
        <begin position="546"/>
        <end position="609"/>
    </location>
</feature>
<feature type="region of interest" description="Disordered" evidence="1">
    <location>
        <begin position="259"/>
        <end position="292"/>
    </location>
</feature>
<dbReference type="InterPro" id="IPR001119">
    <property type="entry name" value="SLH_dom"/>
</dbReference>
<comment type="caution">
    <text evidence="4">The sequence shown here is derived from an EMBL/GenBank/DDBJ whole genome shotgun (WGS) entry which is preliminary data.</text>
</comment>
<dbReference type="PANTHER" id="PTHR43308:SF5">
    <property type="entry name" value="S-LAYER PROTEIN _ PEPTIDOGLYCAN ENDO-BETA-N-ACETYLGLUCOSAMINIDASE"/>
    <property type="match status" value="1"/>
</dbReference>
<organism evidence="4 5">
    <name type="scientific">Paenibacillus aceti</name>
    <dbReference type="NCBI Taxonomy" id="1820010"/>
    <lineage>
        <taxon>Bacteria</taxon>
        <taxon>Bacillati</taxon>
        <taxon>Bacillota</taxon>
        <taxon>Bacilli</taxon>
        <taxon>Bacillales</taxon>
        <taxon>Paenibacillaceae</taxon>
        <taxon>Paenibacillus</taxon>
    </lineage>
</organism>
<evidence type="ECO:0000313" key="5">
    <source>
        <dbReference type="Proteomes" id="UP000608420"/>
    </source>
</evidence>
<feature type="domain" description="SLH" evidence="3">
    <location>
        <begin position="615"/>
        <end position="672"/>
    </location>
</feature>
<dbReference type="InterPro" id="IPR051465">
    <property type="entry name" value="Cell_Envelope_Struct_Comp"/>
</dbReference>
<keyword evidence="2" id="KW-0732">Signal</keyword>
<feature type="domain" description="SLH" evidence="3">
    <location>
        <begin position="486"/>
        <end position="544"/>
    </location>
</feature>
<feature type="compositionally biased region" description="Gly residues" evidence="1">
    <location>
        <begin position="259"/>
        <end position="279"/>
    </location>
</feature>
<dbReference type="PANTHER" id="PTHR43308">
    <property type="entry name" value="OUTER MEMBRANE PROTEIN ALPHA-RELATED"/>
    <property type="match status" value="1"/>
</dbReference>
<dbReference type="PROSITE" id="PS51272">
    <property type="entry name" value="SLH"/>
    <property type="match status" value="3"/>
</dbReference>
<dbReference type="EMBL" id="BMIW01000009">
    <property type="protein sequence ID" value="GGF96478.1"/>
    <property type="molecule type" value="Genomic_DNA"/>
</dbReference>
<feature type="chain" id="PRO_5046462950" description="SLH domain-containing protein" evidence="2">
    <location>
        <begin position="31"/>
        <end position="672"/>
    </location>
</feature>
<keyword evidence="5" id="KW-1185">Reference proteome</keyword>
<evidence type="ECO:0000259" key="3">
    <source>
        <dbReference type="PROSITE" id="PS51272"/>
    </source>
</evidence>
<proteinExistence type="predicted"/>
<evidence type="ECO:0000256" key="1">
    <source>
        <dbReference type="SAM" id="MobiDB-lite"/>
    </source>
</evidence>
<reference evidence="5" key="1">
    <citation type="journal article" date="2019" name="Int. J. Syst. Evol. Microbiol.">
        <title>The Global Catalogue of Microorganisms (GCM) 10K type strain sequencing project: providing services to taxonomists for standard genome sequencing and annotation.</title>
        <authorList>
            <consortium name="The Broad Institute Genomics Platform"/>
            <consortium name="The Broad Institute Genome Sequencing Center for Infectious Disease"/>
            <person name="Wu L."/>
            <person name="Ma J."/>
        </authorList>
    </citation>
    <scope>NUCLEOTIDE SEQUENCE [LARGE SCALE GENOMIC DNA]</scope>
    <source>
        <strain evidence="5">CGMCC 1.15420</strain>
    </source>
</reference>
<accession>A0ABQ1VT25</accession>
<dbReference type="RefSeq" id="WP_162944315.1">
    <property type="nucleotide sequence ID" value="NZ_BMIW01000009.1"/>
</dbReference>
<protein>
    <recommendedName>
        <fullName evidence="3">SLH domain-containing protein</fullName>
    </recommendedName>
</protein>
<sequence>MTIRKKVVVSTLAVSMIAATLSGIPLSSKAYGSHVGAIVASAAAADSNFDKVKEKLDALKKGIETQENGKEKLSNLKDEISKISDADLKEAFDSILAKTKAAGVDDEVLLNLYKDISSLTYDPEYQDLEKIRNNKDYIDAAKKLAKAGGVKDLTVDDIVKFVFDLQNDLNTSLKGKSEIQLVALLQDKVERDKLLDEALSKNVKGNHTLEDVIKELGITRKDIKDTVDNVRGKLNNETVKMAALTLIGAYRQAFLTDSGTGGNNGPGGGGSGAASGGGAPVTKPSTEDTAESLSQMDVSKLVKIVDGKATLELNEADVLKKLDKIKSLANGKTDLALTLNLGTVDAAAISVPLSKNIVEAAKAAGIANVNVVVNGITVTLPLSQFADSLNLIITKQEDSAVTSISQLKLASDVLKFELEVNGVIKNEFRSPITIRLPLRDATVDRELLTVAKVEESSLKFEGGTLDGQHIVEPRGTLATFAVVENKVTFNDISSVQAWAGRQIQVVAAKGAIEGRGNGVFAPKDSVTRAEFSKMLILALNMENSFDTATFTDVSSDAWYAPYVATAARLGIIQGRSADKFAPNDKITRAEMATMISRALKVSQQLGDVENVDGALTQFGDADKIAASLKSGVAFAASNNLVIGSGGKFNPNNQATRAEAAVMIYRTMNFENK</sequence>
<dbReference type="Pfam" id="PF00395">
    <property type="entry name" value="SLH"/>
    <property type="match status" value="3"/>
</dbReference>
<feature type="signal peptide" evidence="2">
    <location>
        <begin position="1"/>
        <end position="30"/>
    </location>
</feature>
<gene>
    <name evidence="4" type="ORF">GCM10010913_17650</name>
</gene>
<dbReference type="Proteomes" id="UP000608420">
    <property type="component" value="Unassembled WGS sequence"/>
</dbReference>
<evidence type="ECO:0000313" key="4">
    <source>
        <dbReference type="EMBL" id="GGF96478.1"/>
    </source>
</evidence>
<evidence type="ECO:0000256" key="2">
    <source>
        <dbReference type="SAM" id="SignalP"/>
    </source>
</evidence>